<dbReference type="InterPro" id="IPR036097">
    <property type="entry name" value="HisK_dim/P_sf"/>
</dbReference>
<dbReference type="SMART" id="SM00388">
    <property type="entry name" value="HisKA"/>
    <property type="match status" value="1"/>
</dbReference>
<evidence type="ECO:0000256" key="5">
    <source>
        <dbReference type="ARBA" id="ARBA00022679"/>
    </source>
</evidence>
<feature type="transmembrane region" description="Helical" evidence="8">
    <location>
        <begin position="6"/>
        <end position="28"/>
    </location>
</feature>
<dbReference type="Proteomes" id="UP001065549">
    <property type="component" value="Unassembled WGS sequence"/>
</dbReference>
<dbReference type="PANTHER" id="PTHR45453:SF1">
    <property type="entry name" value="PHOSPHATE REGULON SENSOR PROTEIN PHOR"/>
    <property type="match status" value="1"/>
</dbReference>
<dbReference type="InterPro" id="IPR003594">
    <property type="entry name" value="HATPase_dom"/>
</dbReference>
<dbReference type="PRINTS" id="PR00344">
    <property type="entry name" value="BCTRLSENSOR"/>
</dbReference>
<dbReference type="InterPro" id="IPR036890">
    <property type="entry name" value="HATPase_C_sf"/>
</dbReference>
<keyword evidence="8" id="KW-0472">Membrane</keyword>
<gene>
    <name evidence="10" type="ORF">OBO34_04595</name>
    <name evidence="11" type="ORF">OBO34_12825</name>
</gene>
<dbReference type="Pfam" id="PF02518">
    <property type="entry name" value="HATPase_c"/>
    <property type="match status" value="1"/>
</dbReference>
<comment type="subcellular location">
    <subcellularLocation>
        <location evidence="2">Membrane</location>
    </subcellularLocation>
</comment>
<dbReference type="Pfam" id="PF00512">
    <property type="entry name" value="HisKA"/>
    <property type="match status" value="1"/>
</dbReference>
<dbReference type="PANTHER" id="PTHR45453">
    <property type="entry name" value="PHOSPHATE REGULON SENSOR PROTEIN PHOR"/>
    <property type="match status" value="1"/>
</dbReference>
<name>A0A9J6QKG8_9FIRM</name>
<evidence type="ECO:0000256" key="6">
    <source>
        <dbReference type="ARBA" id="ARBA00022777"/>
    </source>
</evidence>
<evidence type="ECO:0000313" key="11">
    <source>
        <dbReference type="EMBL" id="MCU7379230.1"/>
    </source>
</evidence>
<keyword evidence="7" id="KW-0902">Two-component regulatory system</keyword>
<evidence type="ECO:0000259" key="9">
    <source>
        <dbReference type="PROSITE" id="PS50109"/>
    </source>
</evidence>
<dbReference type="SMART" id="SM00387">
    <property type="entry name" value="HATPase_c"/>
    <property type="match status" value="1"/>
</dbReference>
<dbReference type="AlphaFoldDB" id="A0A9J6QKG8"/>
<dbReference type="GO" id="GO:0000155">
    <property type="term" value="F:phosphorelay sensor kinase activity"/>
    <property type="evidence" value="ECO:0007669"/>
    <property type="project" value="InterPro"/>
</dbReference>
<dbReference type="EC" id="2.7.13.3" evidence="3"/>
<evidence type="ECO:0000256" key="7">
    <source>
        <dbReference type="ARBA" id="ARBA00023012"/>
    </source>
</evidence>
<keyword evidence="5" id="KW-0808">Transferase</keyword>
<dbReference type="InterPro" id="IPR004358">
    <property type="entry name" value="Sig_transdc_His_kin-like_C"/>
</dbReference>
<dbReference type="InterPro" id="IPR050351">
    <property type="entry name" value="BphY/WalK/GraS-like"/>
</dbReference>
<comment type="catalytic activity">
    <reaction evidence="1">
        <text>ATP + protein L-histidine = ADP + protein N-phospho-L-histidine.</text>
        <dbReference type="EC" id="2.7.13.3"/>
    </reaction>
</comment>
<keyword evidence="12" id="KW-1185">Reference proteome</keyword>
<evidence type="ECO:0000313" key="10">
    <source>
        <dbReference type="EMBL" id="MCU7377633.1"/>
    </source>
</evidence>
<evidence type="ECO:0000256" key="2">
    <source>
        <dbReference type="ARBA" id="ARBA00004370"/>
    </source>
</evidence>
<feature type="domain" description="Histidine kinase" evidence="9">
    <location>
        <begin position="97"/>
        <end position="309"/>
    </location>
</feature>
<organism evidence="10 12">
    <name type="scientific">Hominibacterium faecale</name>
    <dbReference type="NCBI Taxonomy" id="2839743"/>
    <lineage>
        <taxon>Bacteria</taxon>
        <taxon>Bacillati</taxon>
        <taxon>Bacillota</taxon>
        <taxon>Clostridia</taxon>
        <taxon>Peptostreptococcales</taxon>
        <taxon>Anaerovoracaceae</taxon>
        <taxon>Hominibacterium</taxon>
    </lineage>
</organism>
<proteinExistence type="predicted"/>
<dbReference type="InterPro" id="IPR003661">
    <property type="entry name" value="HisK_dim/P_dom"/>
</dbReference>
<dbReference type="GO" id="GO:0016036">
    <property type="term" value="P:cellular response to phosphate starvation"/>
    <property type="evidence" value="ECO:0007669"/>
    <property type="project" value="TreeGrafter"/>
</dbReference>
<dbReference type="Gene3D" id="3.30.565.10">
    <property type="entry name" value="Histidine kinase-like ATPase, C-terminal domain"/>
    <property type="match status" value="1"/>
</dbReference>
<evidence type="ECO:0000256" key="8">
    <source>
        <dbReference type="SAM" id="Phobius"/>
    </source>
</evidence>
<protein>
    <recommendedName>
        <fullName evidence="3">histidine kinase</fullName>
        <ecNumber evidence="3">2.7.13.3</ecNumber>
    </recommendedName>
</protein>
<reference evidence="10" key="1">
    <citation type="submission" date="2022-09" db="EMBL/GenBank/DDBJ databases">
        <title>Culturomic study of gut microbiota in children with autism spectrum disorder.</title>
        <authorList>
            <person name="Efimov B.A."/>
            <person name="Chaplin A.V."/>
            <person name="Sokolova S.R."/>
            <person name="Pikina A.P."/>
            <person name="Korzhanova M."/>
            <person name="Belova V."/>
            <person name="Korostin D."/>
        </authorList>
    </citation>
    <scope>NUCLEOTIDE SEQUENCE</scope>
    <source>
        <strain evidence="10">ASD5510</strain>
    </source>
</reference>
<evidence type="ECO:0000256" key="1">
    <source>
        <dbReference type="ARBA" id="ARBA00000085"/>
    </source>
</evidence>
<dbReference type="GO" id="GO:0004721">
    <property type="term" value="F:phosphoprotein phosphatase activity"/>
    <property type="evidence" value="ECO:0007669"/>
    <property type="project" value="TreeGrafter"/>
</dbReference>
<dbReference type="SUPFAM" id="SSF47384">
    <property type="entry name" value="Homodimeric domain of signal transducing histidine kinase"/>
    <property type="match status" value="1"/>
</dbReference>
<dbReference type="InterPro" id="IPR005467">
    <property type="entry name" value="His_kinase_dom"/>
</dbReference>
<comment type="caution">
    <text evidence="10">The sequence shown here is derived from an EMBL/GenBank/DDBJ whole genome shotgun (WGS) entry which is preliminary data.</text>
</comment>
<dbReference type="GO" id="GO:0005886">
    <property type="term" value="C:plasma membrane"/>
    <property type="evidence" value="ECO:0007669"/>
    <property type="project" value="TreeGrafter"/>
</dbReference>
<keyword evidence="8" id="KW-0812">Transmembrane</keyword>
<dbReference type="EMBL" id="JAOSHN010000002">
    <property type="protein sequence ID" value="MCU7377633.1"/>
    <property type="molecule type" value="Genomic_DNA"/>
</dbReference>
<accession>A0A9J6QKG8</accession>
<keyword evidence="8" id="KW-1133">Transmembrane helix</keyword>
<dbReference type="PROSITE" id="PS50109">
    <property type="entry name" value="HIS_KIN"/>
    <property type="match status" value="1"/>
</dbReference>
<sequence length="310" mass="35154">MGESVMSALPAVLLLVIGILVILVLFLWRDRNQWKKALHQILRRLDLAISGTEQEAACDESLDSAITEKLNQLIVITKMNCEDAQRDKNLVKGLLSDISHQVRTPLTNIMLYAGILKENCGTDDNKKMAEQIQQQSEKLNFFMKELVRSSYLETEMISAEVERNSIDQLIGQACQSIELSALKKHIVLEIEECGKYGWFDLKWTREALVNVLDNGVKYSPEGSVIKVATEFYDSFFCIKVADQGIGIEEKEQGAIFQRFYRSPRVAKEQGLGIGLYLAREIVEKQNGYMKVQSALGEGTTFYIFLPYHKT</sequence>
<dbReference type="CDD" id="cd00082">
    <property type="entry name" value="HisKA"/>
    <property type="match status" value="1"/>
</dbReference>
<keyword evidence="6 10" id="KW-0418">Kinase</keyword>
<dbReference type="SUPFAM" id="SSF55874">
    <property type="entry name" value="ATPase domain of HSP90 chaperone/DNA topoisomerase II/histidine kinase"/>
    <property type="match status" value="1"/>
</dbReference>
<dbReference type="Gene3D" id="1.10.287.130">
    <property type="match status" value="1"/>
</dbReference>
<dbReference type="RefSeq" id="WP_269478393.1">
    <property type="nucleotide sequence ID" value="NZ_JAOSHN010000002.1"/>
</dbReference>
<keyword evidence="4" id="KW-0597">Phosphoprotein</keyword>
<evidence type="ECO:0000313" key="12">
    <source>
        <dbReference type="Proteomes" id="UP001065549"/>
    </source>
</evidence>
<dbReference type="EMBL" id="JAOSHN010000005">
    <property type="protein sequence ID" value="MCU7379230.1"/>
    <property type="molecule type" value="Genomic_DNA"/>
</dbReference>
<evidence type="ECO:0000256" key="3">
    <source>
        <dbReference type="ARBA" id="ARBA00012438"/>
    </source>
</evidence>
<evidence type="ECO:0000256" key="4">
    <source>
        <dbReference type="ARBA" id="ARBA00022553"/>
    </source>
</evidence>